<dbReference type="EMBL" id="JBBUTH010000001">
    <property type="protein sequence ID" value="MEK8049015.1"/>
    <property type="molecule type" value="Genomic_DNA"/>
</dbReference>
<gene>
    <name evidence="2" type="ORF">AACH10_02070</name>
</gene>
<evidence type="ECO:0000256" key="1">
    <source>
        <dbReference type="SAM" id="Phobius"/>
    </source>
</evidence>
<keyword evidence="1" id="KW-0812">Transmembrane</keyword>
<proteinExistence type="predicted"/>
<reference evidence="2 3" key="1">
    <citation type="submission" date="2024-04" db="EMBL/GenBank/DDBJ databases">
        <title>Novel species of the genus Ideonella isolated from streams.</title>
        <authorList>
            <person name="Lu H."/>
        </authorList>
    </citation>
    <scope>NUCLEOTIDE SEQUENCE [LARGE SCALE GENOMIC DNA]</scope>
    <source>
        <strain evidence="2 3">DXS22W</strain>
    </source>
</reference>
<name>A0ABU9CAW2_9BURK</name>
<dbReference type="RefSeq" id="WP_341408689.1">
    <property type="nucleotide sequence ID" value="NZ_JBBUTH010000001.1"/>
</dbReference>
<accession>A0ABU9CAW2</accession>
<feature type="transmembrane region" description="Helical" evidence="1">
    <location>
        <begin position="227"/>
        <end position="251"/>
    </location>
</feature>
<evidence type="ECO:0000313" key="3">
    <source>
        <dbReference type="Proteomes" id="UP001365405"/>
    </source>
</evidence>
<comment type="caution">
    <text evidence="2">The sequence shown here is derived from an EMBL/GenBank/DDBJ whole genome shotgun (WGS) entry which is preliminary data.</text>
</comment>
<sequence>MRATTTPANAAAGPRHAPPSLAARLFRWHRWLGWVVGLQVLAWVLGGALFAWLPFQAWVKGREAVSTPQLALPVEALARSATALAQLPGPVTAMQAVPSAAGPAWRVRVAGGAEPRWLRADGQPWAPPDAAAVQAFAAQLYRGGGPLAEVRHLGRAPQRLGIVREAQGGAQGLWRVRFDDALQTRLYVDAHSGELLAVRNEAWVWYDFFWRLHVMDWPDGEDFNTPWLRAAALVALGLMLTGAVMSLRAAWRAVRRGAGHRR</sequence>
<evidence type="ECO:0000313" key="2">
    <source>
        <dbReference type="EMBL" id="MEK8049015.1"/>
    </source>
</evidence>
<dbReference type="InterPro" id="IPR005625">
    <property type="entry name" value="PepSY-ass_TM"/>
</dbReference>
<feature type="transmembrane region" description="Helical" evidence="1">
    <location>
        <begin position="31"/>
        <end position="53"/>
    </location>
</feature>
<keyword evidence="1" id="KW-0472">Membrane</keyword>
<dbReference type="Pfam" id="PF03929">
    <property type="entry name" value="PepSY_TM"/>
    <property type="match status" value="1"/>
</dbReference>
<protein>
    <submittedName>
        <fullName evidence="2">PepSY domain-containing protein</fullName>
    </submittedName>
</protein>
<keyword evidence="1" id="KW-1133">Transmembrane helix</keyword>
<keyword evidence="3" id="KW-1185">Reference proteome</keyword>
<dbReference type="Proteomes" id="UP001365405">
    <property type="component" value="Unassembled WGS sequence"/>
</dbReference>
<organism evidence="2 3">
    <name type="scientific">Pseudaquabacterium inlustre</name>
    <dbReference type="NCBI Taxonomy" id="2984192"/>
    <lineage>
        <taxon>Bacteria</taxon>
        <taxon>Pseudomonadati</taxon>
        <taxon>Pseudomonadota</taxon>
        <taxon>Betaproteobacteria</taxon>
        <taxon>Burkholderiales</taxon>
        <taxon>Sphaerotilaceae</taxon>
        <taxon>Pseudaquabacterium</taxon>
    </lineage>
</organism>